<dbReference type="Pfam" id="PF00364">
    <property type="entry name" value="Biotin_lipoyl"/>
    <property type="match status" value="1"/>
</dbReference>
<evidence type="ECO:0000313" key="6">
    <source>
        <dbReference type="Proteomes" id="UP000823046"/>
    </source>
</evidence>
<dbReference type="PROSITE" id="PS00189">
    <property type="entry name" value="LIPOYL"/>
    <property type="match status" value="1"/>
</dbReference>
<dbReference type="InterPro" id="IPR000089">
    <property type="entry name" value="Biotin_lipoyl"/>
</dbReference>
<evidence type="ECO:0000259" key="4">
    <source>
        <dbReference type="PROSITE" id="PS50968"/>
    </source>
</evidence>
<protein>
    <submittedName>
        <fullName evidence="5">Dihydrolipoamide acyltransferase</fullName>
    </submittedName>
</protein>
<keyword evidence="3" id="KW-0809">Transit peptide</keyword>
<keyword evidence="2" id="KW-0450">Lipoyl</keyword>
<dbReference type="InterPro" id="IPR050537">
    <property type="entry name" value="2-oxoacid_dehydrogenase"/>
</dbReference>
<comment type="caution">
    <text evidence="5">The sequence shown here is derived from an EMBL/GenBank/DDBJ whole genome shotgun (WGS) entry which is preliminary data.</text>
</comment>
<dbReference type="Proteomes" id="UP000823046">
    <property type="component" value="Unassembled WGS sequence"/>
</dbReference>
<dbReference type="Gene3D" id="2.40.50.100">
    <property type="match status" value="1"/>
</dbReference>
<dbReference type="SUPFAM" id="SSF51230">
    <property type="entry name" value="Single hybrid motif"/>
    <property type="match status" value="1"/>
</dbReference>
<evidence type="ECO:0000256" key="2">
    <source>
        <dbReference type="ARBA" id="ARBA00022823"/>
    </source>
</evidence>
<dbReference type="InterPro" id="IPR011053">
    <property type="entry name" value="Single_hybrid_motif"/>
</dbReference>
<reference evidence="5 6" key="1">
    <citation type="journal article" date="2020" name="bioRxiv">
        <title>Metabolic contributions of an alphaproteobacterial endosymbiont in the apicomplexan Cardiosporidium cionae.</title>
        <authorList>
            <person name="Hunter E.S."/>
            <person name="Paight C.J."/>
            <person name="Lane C.E."/>
        </authorList>
    </citation>
    <scope>NUCLEOTIDE SEQUENCE [LARGE SCALE GENOMIC DNA]</scope>
    <source>
        <strain evidence="5">ESH_2018</strain>
    </source>
</reference>
<dbReference type="CDD" id="cd06849">
    <property type="entry name" value="lipoyl_domain"/>
    <property type="match status" value="1"/>
</dbReference>
<dbReference type="EMBL" id="JADAQX010000914">
    <property type="protein sequence ID" value="KAF8819171.1"/>
    <property type="molecule type" value="Genomic_DNA"/>
</dbReference>
<feature type="domain" description="Lipoyl-binding" evidence="4">
    <location>
        <begin position="128"/>
        <end position="203"/>
    </location>
</feature>
<evidence type="ECO:0000313" key="5">
    <source>
        <dbReference type="EMBL" id="KAF8819171.1"/>
    </source>
</evidence>
<dbReference type="InterPro" id="IPR003016">
    <property type="entry name" value="2-oxoA_DH_lipoyl-BS"/>
</dbReference>
<dbReference type="PROSITE" id="PS50968">
    <property type="entry name" value="BIOTINYL_LIPOYL"/>
    <property type="match status" value="1"/>
</dbReference>
<dbReference type="PANTHER" id="PTHR43416">
    <property type="entry name" value="DIHYDROLIPOYLLYSINE-RESIDUE SUCCINYLTRANSFERASE COMPONENT OF 2-OXOGLUTARATE DEHYDROGENASE COMPLEX, MITOCHONDRIAL-RELATED"/>
    <property type="match status" value="1"/>
</dbReference>
<gene>
    <name evidence="5" type="ORF">IE077_001522</name>
</gene>
<evidence type="ECO:0000256" key="3">
    <source>
        <dbReference type="ARBA" id="ARBA00022946"/>
    </source>
</evidence>
<keyword evidence="6" id="KW-1185">Reference proteome</keyword>
<keyword evidence="5" id="KW-0808">Transferase</keyword>
<name>A0ABQ7J5C2_9APIC</name>
<sequence>MYSGQFSAFSAFRGMMKKTRGLFYLPDSFLFYPSATFRRSTHLHLSKDNTWNLGIAFAFRTRNMTERAMGLSQDSCTCSSFPTVNSTLSLASLHSHNYSSPLSTLAVNRASTVSFISGCYFCTMTDSTYLIKVPNMGDSITEGTIGMWKKAVGDIVAGDEVICVVETDKVSVDIHADIGGRIISHAAEEGETVYVGGDLVTLDVRDNELPLTELVQLRDKSTTFGEPSDVPFDAKAHASSRSFYKSSIQFPVRKNIIATKQNLEIIVERISSSEEPAVENVSRYEEGNLPSKYKPRLLTDEEISAINTGGIFENKDWVAGKWKTIVQENRT</sequence>
<comment type="similarity">
    <text evidence="1">Belongs to the 2-oxoacid dehydrogenase family.</text>
</comment>
<accession>A0ABQ7J5C2</accession>
<keyword evidence="5" id="KW-0012">Acyltransferase</keyword>
<proteinExistence type="inferred from homology"/>
<dbReference type="PANTHER" id="PTHR43416:SF5">
    <property type="entry name" value="DIHYDROLIPOYLLYSINE-RESIDUE SUCCINYLTRANSFERASE COMPONENT OF 2-OXOGLUTARATE DEHYDROGENASE COMPLEX, MITOCHONDRIAL"/>
    <property type="match status" value="1"/>
</dbReference>
<organism evidence="5 6">
    <name type="scientific">Cardiosporidium cionae</name>
    <dbReference type="NCBI Taxonomy" id="476202"/>
    <lineage>
        <taxon>Eukaryota</taxon>
        <taxon>Sar</taxon>
        <taxon>Alveolata</taxon>
        <taxon>Apicomplexa</taxon>
        <taxon>Aconoidasida</taxon>
        <taxon>Nephromycida</taxon>
        <taxon>Cardiosporidium</taxon>
    </lineage>
</organism>
<dbReference type="GO" id="GO:0016746">
    <property type="term" value="F:acyltransferase activity"/>
    <property type="evidence" value="ECO:0007669"/>
    <property type="project" value="UniProtKB-KW"/>
</dbReference>
<evidence type="ECO:0000256" key="1">
    <source>
        <dbReference type="ARBA" id="ARBA00007317"/>
    </source>
</evidence>